<dbReference type="Proteomes" id="UP001057402">
    <property type="component" value="Chromosome 2"/>
</dbReference>
<name>A0ACB9S7I0_9MYRT</name>
<sequence length="397" mass="44355">MAGPSWLVDSNRIATKIKSASGTFNPKNVVWKSNPTRTCPSCHHVIDNSDVVQQWPGLPQGVKFDPSDQEIIWHLLAKNGQKGFFSHPFIDEFIQTVNEDVGICYTHPRNLPGAKQDGNAVHFFHRAIKAYNTGTRKRRKISSKGGKSEKTNWVMHQYHLGTEEDEKDGEYVISKIHFQQEQLKQGEKGEEDTAECPDVTITKADPVTPKSITPDPPRNERLASSNLAPNYAISLDKDENVEVEAAPDFEVPPDVEVVPEVEVPTEVEAALDVEVPPGVEVAPEVEDDPKWWDSESQNILDSQQLVEGLSLCDDLLASQSPNRDGSRDDENLKNRPLLSDYVNLGPEYLKKDLEECQNLVLDPANNELDTTPEFRLSQLEFGSQDSYLAWGVSKTAD</sequence>
<protein>
    <submittedName>
        <fullName evidence="1">Uncharacterized protein</fullName>
    </submittedName>
</protein>
<evidence type="ECO:0000313" key="1">
    <source>
        <dbReference type="EMBL" id="KAI4386456.1"/>
    </source>
</evidence>
<dbReference type="EMBL" id="CM042881">
    <property type="protein sequence ID" value="KAI4386456.1"/>
    <property type="molecule type" value="Genomic_DNA"/>
</dbReference>
<gene>
    <name evidence="1" type="ORF">MLD38_004387</name>
</gene>
<keyword evidence="2" id="KW-1185">Reference proteome</keyword>
<evidence type="ECO:0000313" key="2">
    <source>
        <dbReference type="Proteomes" id="UP001057402"/>
    </source>
</evidence>
<comment type="caution">
    <text evidence="1">The sequence shown here is derived from an EMBL/GenBank/DDBJ whole genome shotgun (WGS) entry which is preliminary data.</text>
</comment>
<proteinExistence type="predicted"/>
<organism evidence="1 2">
    <name type="scientific">Melastoma candidum</name>
    <dbReference type="NCBI Taxonomy" id="119954"/>
    <lineage>
        <taxon>Eukaryota</taxon>
        <taxon>Viridiplantae</taxon>
        <taxon>Streptophyta</taxon>
        <taxon>Embryophyta</taxon>
        <taxon>Tracheophyta</taxon>
        <taxon>Spermatophyta</taxon>
        <taxon>Magnoliopsida</taxon>
        <taxon>eudicotyledons</taxon>
        <taxon>Gunneridae</taxon>
        <taxon>Pentapetalae</taxon>
        <taxon>rosids</taxon>
        <taxon>malvids</taxon>
        <taxon>Myrtales</taxon>
        <taxon>Melastomataceae</taxon>
        <taxon>Melastomatoideae</taxon>
        <taxon>Melastomateae</taxon>
        <taxon>Melastoma</taxon>
    </lineage>
</organism>
<accession>A0ACB9S7I0</accession>
<reference evidence="2" key="1">
    <citation type="journal article" date="2023" name="Front. Plant Sci.">
        <title>Chromosomal-level genome assembly of Melastoma candidum provides insights into trichome evolution.</title>
        <authorList>
            <person name="Zhong Y."/>
            <person name="Wu W."/>
            <person name="Sun C."/>
            <person name="Zou P."/>
            <person name="Liu Y."/>
            <person name="Dai S."/>
            <person name="Zhou R."/>
        </authorList>
    </citation>
    <scope>NUCLEOTIDE SEQUENCE [LARGE SCALE GENOMIC DNA]</scope>
</reference>